<dbReference type="AlphaFoldDB" id="A0A9J6ATU4"/>
<name>A0A9J6ATU4_SOLCO</name>
<dbReference type="Proteomes" id="UP000824120">
    <property type="component" value="Chromosome 2"/>
</dbReference>
<organism evidence="2 3">
    <name type="scientific">Solanum commersonii</name>
    <name type="common">Commerson's wild potato</name>
    <name type="synonym">Commerson's nightshade</name>
    <dbReference type="NCBI Taxonomy" id="4109"/>
    <lineage>
        <taxon>Eukaryota</taxon>
        <taxon>Viridiplantae</taxon>
        <taxon>Streptophyta</taxon>
        <taxon>Embryophyta</taxon>
        <taxon>Tracheophyta</taxon>
        <taxon>Spermatophyta</taxon>
        <taxon>Magnoliopsida</taxon>
        <taxon>eudicotyledons</taxon>
        <taxon>Gunneridae</taxon>
        <taxon>Pentapetalae</taxon>
        <taxon>asterids</taxon>
        <taxon>lamiids</taxon>
        <taxon>Solanales</taxon>
        <taxon>Solanaceae</taxon>
        <taxon>Solanoideae</taxon>
        <taxon>Solaneae</taxon>
        <taxon>Solanum</taxon>
    </lineage>
</organism>
<evidence type="ECO:0000256" key="1">
    <source>
        <dbReference type="SAM" id="MobiDB-lite"/>
    </source>
</evidence>
<evidence type="ECO:0000313" key="3">
    <source>
        <dbReference type="Proteomes" id="UP000824120"/>
    </source>
</evidence>
<proteinExistence type="predicted"/>
<accession>A0A9J6ATU4</accession>
<sequence>MPPFNSVSNKIMVVTPRKSPRLVEGTFTDEVHASPFNILTQTPPSIIVENPNRGGSDKKEKKRKNQRKGRVQ</sequence>
<reference evidence="2 3" key="1">
    <citation type="submission" date="2020-09" db="EMBL/GenBank/DDBJ databases">
        <title>De no assembly of potato wild relative species, Solanum commersonii.</title>
        <authorList>
            <person name="Cho K."/>
        </authorList>
    </citation>
    <scope>NUCLEOTIDE SEQUENCE [LARGE SCALE GENOMIC DNA]</scope>
    <source>
        <strain evidence="2">LZ3.2</strain>
        <tissue evidence="2">Leaf</tissue>
    </source>
</reference>
<keyword evidence="3" id="KW-1185">Reference proteome</keyword>
<dbReference type="EMBL" id="JACXVP010000002">
    <property type="protein sequence ID" value="KAG5627707.1"/>
    <property type="molecule type" value="Genomic_DNA"/>
</dbReference>
<comment type="caution">
    <text evidence="2">The sequence shown here is derived from an EMBL/GenBank/DDBJ whole genome shotgun (WGS) entry which is preliminary data.</text>
</comment>
<evidence type="ECO:0000313" key="2">
    <source>
        <dbReference type="EMBL" id="KAG5627707.1"/>
    </source>
</evidence>
<protein>
    <submittedName>
        <fullName evidence="2">Uncharacterized protein</fullName>
    </submittedName>
</protein>
<feature type="compositionally biased region" description="Basic residues" evidence="1">
    <location>
        <begin position="60"/>
        <end position="72"/>
    </location>
</feature>
<feature type="region of interest" description="Disordered" evidence="1">
    <location>
        <begin position="34"/>
        <end position="72"/>
    </location>
</feature>
<gene>
    <name evidence="2" type="ORF">H5410_012925</name>
</gene>